<accession>A0AAV0P387</accession>
<evidence type="ECO:0000313" key="2">
    <source>
        <dbReference type="EMBL" id="CAI0465137.1"/>
    </source>
</evidence>
<evidence type="ECO:0000256" key="1">
    <source>
        <dbReference type="SAM" id="MobiDB-lite"/>
    </source>
</evidence>
<dbReference type="InterPro" id="IPR012340">
    <property type="entry name" value="NA-bd_OB-fold"/>
</dbReference>
<keyword evidence="3" id="KW-1185">Reference proteome</keyword>
<feature type="region of interest" description="Disordered" evidence="1">
    <location>
        <begin position="1"/>
        <end position="34"/>
    </location>
</feature>
<dbReference type="AlphaFoldDB" id="A0AAV0P387"/>
<reference evidence="2" key="1">
    <citation type="submission" date="2022-08" db="EMBL/GenBank/DDBJ databases">
        <authorList>
            <person name="Gutierrez-Valencia J."/>
        </authorList>
    </citation>
    <scope>NUCLEOTIDE SEQUENCE</scope>
</reference>
<comment type="caution">
    <text evidence="2">The sequence shown here is derived from an EMBL/GenBank/DDBJ whole genome shotgun (WGS) entry which is preliminary data.</text>
</comment>
<organism evidence="2 3">
    <name type="scientific">Linum tenue</name>
    <dbReference type="NCBI Taxonomy" id="586396"/>
    <lineage>
        <taxon>Eukaryota</taxon>
        <taxon>Viridiplantae</taxon>
        <taxon>Streptophyta</taxon>
        <taxon>Embryophyta</taxon>
        <taxon>Tracheophyta</taxon>
        <taxon>Spermatophyta</taxon>
        <taxon>Magnoliopsida</taxon>
        <taxon>eudicotyledons</taxon>
        <taxon>Gunneridae</taxon>
        <taxon>Pentapetalae</taxon>
        <taxon>rosids</taxon>
        <taxon>fabids</taxon>
        <taxon>Malpighiales</taxon>
        <taxon>Linaceae</taxon>
        <taxon>Linum</taxon>
    </lineage>
</organism>
<protein>
    <submittedName>
        <fullName evidence="2">Uncharacterized protein</fullName>
    </submittedName>
</protein>
<name>A0AAV0P387_9ROSI</name>
<gene>
    <name evidence="2" type="ORF">LITE_LOCUS36471</name>
</gene>
<dbReference type="SUPFAM" id="SSF50249">
    <property type="entry name" value="Nucleic acid-binding proteins"/>
    <property type="match status" value="1"/>
</dbReference>
<dbReference type="Proteomes" id="UP001154282">
    <property type="component" value="Unassembled WGS sequence"/>
</dbReference>
<dbReference type="Gene3D" id="2.40.50.140">
    <property type="entry name" value="Nucleic acid-binding proteins"/>
    <property type="match status" value="2"/>
</dbReference>
<feature type="non-terminal residue" evidence="2">
    <location>
        <position position="1"/>
    </location>
</feature>
<proteinExistence type="predicted"/>
<dbReference type="EMBL" id="CAMGYJ010000008">
    <property type="protein sequence ID" value="CAI0465137.1"/>
    <property type="molecule type" value="Genomic_DNA"/>
</dbReference>
<evidence type="ECO:0000313" key="3">
    <source>
        <dbReference type="Proteomes" id="UP001154282"/>
    </source>
</evidence>
<sequence length="218" mass="24510">TRAPAASFRPSGKYSSFTSSSNFPNESPGAVGSLLQRPEPSIHIQHVFPPSPDDDSNFCADSFEFCQLEELEPIAVAPQFLVDVFGRLVSVTPITYFQKQDRTRRKQTVVLENERCIKHLCNSHCRVPKGIADSVPGCAKALTIYRDSFRTILELQLIQSTASMGDKFRCKVTITDIDTTREWCYLGCDISCKAVVRRDAPLWCDKCEATFILHQLKQ</sequence>
<feature type="compositionally biased region" description="Polar residues" evidence="1">
    <location>
        <begin position="13"/>
        <end position="25"/>
    </location>
</feature>